<feature type="compositionally biased region" description="Basic and acidic residues" evidence="1">
    <location>
        <begin position="266"/>
        <end position="287"/>
    </location>
</feature>
<dbReference type="AlphaFoldDB" id="A0A9P4WBQ7"/>
<feature type="compositionally biased region" description="Acidic residues" evidence="1">
    <location>
        <begin position="37"/>
        <end position="51"/>
    </location>
</feature>
<evidence type="ECO:0000313" key="2">
    <source>
        <dbReference type="EMBL" id="KAF3007929.1"/>
    </source>
</evidence>
<feature type="compositionally biased region" description="Pro residues" evidence="1">
    <location>
        <begin position="104"/>
        <end position="114"/>
    </location>
</feature>
<evidence type="ECO:0000313" key="3">
    <source>
        <dbReference type="Proteomes" id="UP000801428"/>
    </source>
</evidence>
<name>A0A9P4WBQ7_CURKU</name>
<dbReference type="Proteomes" id="UP000801428">
    <property type="component" value="Unassembled WGS sequence"/>
</dbReference>
<keyword evidence="3" id="KW-1185">Reference proteome</keyword>
<feature type="compositionally biased region" description="Basic and acidic residues" evidence="1">
    <location>
        <begin position="58"/>
        <end position="67"/>
    </location>
</feature>
<proteinExistence type="predicted"/>
<dbReference type="OrthoDB" id="5431248at2759"/>
<feature type="compositionally biased region" description="Low complexity" evidence="1">
    <location>
        <begin position="325"/>
        <end position="339"/>
    </location>
</feature>
<gene>
    <name evidence="2" type="ORF">E8E13_011202</name>
</gene>
<evidence type="ECO:0000256" key="1">
    <source>
        <dbReference type="SAM" id="MobiDB-lite"/>
    </source>
</evidence>
<dbReference type="EMBL" id="SWKU01000004">
    <property type="protein sequence ID" value="KAF3007929.1"/>
    <property type="molecule type" value="Genomic_DNA"/>
</dbReference>
<feature type="region of interest" description="Disordered" evidence="1">
    <location>
        <begin position="26"/>
        <end position="143"/>
    </location>
</feature>
<accession>A0A9P4WBQ7</accession>
<feature type="region of interest" description="Disordered" evidence="1">
    <location>
        <begin position="210"/>
        <end position="348"/>
    </location>
</feature>
<reference evidence="2" key="1">
    <citation type="submission" date="2019-04" db="EMBL/GenBank/DDBJ databases">
        <title>Sequencing of skin fungus with MAO and IRED activity.</title>
        <authorList>
            <person name="Marsaioli A.J."/>
            <person name="Bonatto J.M.C."/>
            <person name="Reis Junior O."/>
        </authorList>
    </citation>
    <scope>NUCLEOTIDE SEQUENCE</scope>
    <source>
        <strain evidence="2">30M1</strain>
    </source>
</reference>
<feature type="compositionally biased region" description="Polar residues" evidence="1">
    <location>
        <begin position="230"/>
        <end position="251"/>
    </location>
</feature>
<feature type="compositionally biased region" description="Low complexity" evidence="1">
    <location>
        <begin position="300"/>
        <end position="315"/>
    </location>
</feature>
<protein>
    <submittedName>
        <fullName evidence="2">Uncharacterized protein</fullName>
    </submittedName>
</protein>
<comment type="caution">
    <text evidence="2">The sequence shown here is derived from an EMBL/GenBank/DDBJ whole genome shotgun (WGS) entry which is preliminary data.</text>
</comment>
<feature type="compositionally biased region" description="Low complexity" evidence="1">
    <location>
        <begin position="219"/>
        <end position="229"/>
    </location>
</feature>
<organism evidence="2 3">
    <name type="scientific">Curvularia kusanoi</name>
    <name type="common">Cochliobolus kusanoi</name>
    <dbReference type="NCBI Taxonomy" id="90978"/>
    <lineage>
        <taxon>Eukaryota</taxon>
        <taxon>Fungi</taxon>
        <taxon>Dikarya</taxon>
        <taxon>Ascomycota</taxon>
        <taxon>Pezizomycotina</taxon>
        <taxon>Dothideomycetes</taxon>
        <taxon>Pleosporomycetidae</taxon>
        <taxon>Pleosporales</taxon>
        <taxon>Pleosporineae</taxon>
        <taxon>Pleosporaceae</taxon>
        <taxon>Curvularia</taxon>
    </lineage>
</organism>
<sequence length="381" mass="41759">MAYDGRPRPIHRSPRATHELEQVFQQLQLENNPQGYDDVEGQDYSDSDDEFPPPIPRRHPDSYKERPSISPGTTESPPRSPSHVNPLRSHPVTSDEASIDSIPAPAPTPTPAQGPPSQYRFSHPFRDELSTNRQIDAAPRRRPTNLVSYKPANQRLHPRLRRRTSLDTIASVTTTASLRDSEDVDAPDVETPSPSMFTLESEYPITPNVDLGPPPLSEPPESVSLPGSLRTASIDSTNSMHPNTPVSSTETLPHKGFLQKLKSGKRRDSIDKRKDSVGTDGGDRLVIERTVSVDQTSYRSKSSSASNPISSGTPSRYPNSEAGKSQSSSTWTASSHDISGLTPEELKKCKKKGINPSLFAEMKAARKGKWTSPIAGNTFLA</sequence>
<feature type="region of interest" description="Disordered" evidence="1">
    <location>
        <begin position="173"/>
        <end position="198"/>
    </location>
</feature>